<reference evidence="4 5" key="1">
    <citation type="journal article" date="2010" name="Nature">
        <title>Nitrite-driven anaerobic methane oxidation by oxygenic bacteria.</title>
        <authorList>
            <person name="Ettwig K.F."/>
            <person name="Butler M.K."/>
            <person name="Le Paslier D."/>
            <person name="Pelletier E."/>
            <person name="Mangenot S."/>
            <person name="Kuypers M.M.M."/>
            <person name="Schreiber F."/>
            <person name="Dutilh B.E."/>
            <person name="Zedelius J."/>
            <person name="de Beer D."/>
            <person name="Gloerich J."/>
            <person name="Wessels H.J.C.T."/>
            <person name="van Allen T."/>
            <person name="Luesken F."/>
            <person name="Wu M."/>
            <person name="van de Pas-Schoonen K.T."/>
            <person name="Op den Camp H.J.M."/>
            <person name="Janssen-Megens E.M."/>
            <person name="Francoijs K-J."/>
            <person name="Stunnenberg H."/>
            <person name="Weissenbach J."/>
            <person name="Jetten M.S.M."/>
            <person name="Strous M."/>
        </authorList>
    </citation>
    <scope>NUCLEOTIDE SEQUENCE [LARGE SCALE GENOMIC DNA]</scope>
</reference>
<dbReference type="EMBL" id="FP565575">
    <property type="protein sequence ID" value="CBE69258.1"/>
    <property type="molecule type" value="Genomic_DNA"/>
</dbReference>
<evidence type="ECO:0000256" key="1">
    <source>
        <dbReference type="ARBA" id="ARBA00022630"/>
    </source>
</evidence>
<dbReference type="STRING" id="671143.DAMO_2208"/>
<dbReference type="Pfam" id="PF07992">
    <property type="entry name" value="Pyr_redox_2"/>
    <property type="match status" value="1"/>
</dbReference>
<dbReference type="PRINTS" id="PR00469">
    <property type="entry name" value="PNDRDTASEII"/>
</dbReference>
<feature type="domain" description="FAD/NAD(P)-binding" evidence="3">
    <location>
        <begin position="10"/>
        <end position="317"/>
    </location>
</feature>
<evidence type="ECO:0000256" key="2">
    <source>
        <dbReference type="ARBA" id="ARBA00023002"/>
    </source>
</evidence>
<evidence type="ECO:0000313" key="5">
    <source>
        <dbReference type="Proteomes" id="UP000006898"/>
    </source>
</evidence>
<dbReference type="HOGENOM" id="CLU_031864_5_3_0"/>
<dbReference type="PRINTS" id="PR00368">
    <property type="entry name" value="FADPNR"/>
</dbReference>
<keyword evidence="1" id="KW-0285">Flavoprotein</keyword>
<dbReference type="KEGG" id="mox:DAMO_2208"/>
<accession>D5MHW7</accession>
<dbReference type="GO" id="GO:0016491">
    <property type="term" value="F:oxidoreductase activity"/>
    <property type="evidence" value="ECO:0007669"/>
    <property type="project" value="UniProtKB-KW"/>
</dbReference>
<dbReference type="Gene3D" id="3.50.50.60">
    <property type="entry name" value="FAD/NAD(P)-binding domain"/>
    <property type="match status" value="2"/>
</dbReference>
<dbReference type="InterPro" id="IPR050097">
    <property type="entry name" value="Ferredoxin-NADP_redctase_2"/>
</dbReference>
<evidence type="ECO:0000259" key="3">
    <source>
        <dbReference type="Pfam" id="PF07992"/>
    </source>
</evidence>
<dbReference type="InterPro" id="IPR036188">
    <property type="entry name" value="FAD/NAD-bd_sf"/>
</dbReference>
<dbReference type="PANTHER" id="PTHR48105">
    <property type="entry name" value="THIOREDOXIN REDUCTASE 1-RELATED-RELATED"/>
    <property type="match status" value="1"/>
</dbReference>
<proteinExistence type="predicted"/>
<sequence length="334" mass="35450">MHSVLSSSRNIAILGGGAAGMSCALWLKHLSFSPVLIEPGTALGGQLLEIHRINRWILGIPGQTGPALAELYGRHVVDEAIDVRLGARPVSVMAEDFGFSLVVREGEHRTASLPARALVIATGLRVNASDILHPIPGALALYESDLLSFFPLDHLEPMEALRGKRVAVIGGGDNAHFTAKDLASRTALTHLIIRSRPKAQPMVRQEVEALIQQGRIQEHGGALITGFHQGSGGITITLTRNECTTQHIEVDRIFARTGFTPNTEFLAGLGPLAGLERNGDGYVQVDAWKRASLPFVYAVGDVANPDHPSVVTAIADGATAAQAIAQDVGTSAWA</sequence>
<gene>
    <name evidence="4" type="ORF">DAMO_2208</name>
</gene>
<name>D5MHW7_METO1</name>
<dbReference type="Proteomes" id="UP000006898">
    <property type="component" value="Chromosome"/>
</dbReference>
<evidence type="ECO:0000313" key="4">
    <source>
        <dbReference type="EMBL" id="CBE69258.1"/>
    </source>
</evidence>
<dbReference type="SUPFAM" id="SSF51905">
    <property type="entry name" value="FAD/NAD(P)-binding domain"/>
    <property type="match status" value="1"/>
</dbReference>
<dbReference type="AlphaFoldDB" id="D5MHW7"/>
<organism evidence="4 5">
    <name type="scientific">Methylomirabilis oxygeniifera</name>
    <dbReference type="NCBI Taxonomy" id="671143"/>
    <lineage>
        <taxon>Bacteria</taxon>
        <taxon>Candidatus Methylomirabilota</taxon>
        <taxon>Candidatus Methylomirabilia</taxon>
        <taxon>Candidatus Methylomirabilales</taxon>
        <taxon>Candidatus Methylomirabilaceae</taxon>
        <taxon>Candidatus Methylomirabilis</taxon>
    </lineage>
</organism>
<keyword evidence="2" id="KW-0560">Oxidoreductase</keyword>
<dbReference type="eggNOG" id="COG0492">
    <property type="taxonomic scope" value="Bacteria"/>
</dbReference>
<dbReference type="InterPro" id="IPR023753">
    <property type="entry name" value="FAD/NAD-binding_dom"/>
</dbReference>
<protein>
    <submittedName>
        <fullName evidence="4">Putative oxidoreductase</fullName>
    </submittedName>
</protein>